<keyword evidence="3" id="KW-0598">Phosphotransferase system</keyword>
<dbReference type="InterPro" id="IPR035895">
    <property type="entry name" value="HPr-like_sf"/>
</dbReference>
<dbReference type="InterPro" id="IPR000032">
    <property type="entry name" value="HPr-like"/>
</dbReference>
<name>A0A926D4L4_9FIRM</name>
<dbReference type="SUPFAM" id="SSF55594">
    <property type="entry name" value="HPr-like"/>
    <property type="match status" value="1"/>
</dbReference>
<dbReference type="CDD" id="cd00367">
    <property type="entry name" value="PTS-HPr_like"/>
    <property type="match status" value="1"/>
</dbReference>
<sequence length="84" mass="8878">MQKKEVQVGWKEGINGQVAPKITHVAGRYSSLICVQTGTKKINAKSLMGVMSLAAKNGEHLLLTADGADASEAIAAVAKMIENR</sequence>
<dbReference type="Gene3D" id="3.30.1340.10">
    <property type="entry name" value="HPr-like"/>
    <property type="match status" value="1"/>
</dbReference>
<evidence type="ECO:0000259" key="4">
    <source>
        <dbReference type="PROSITE" id="PS51350"/>
    </source>
</evidence>
<dbReference type="PANTHER" id="PTHR33705:SF2">
    <property type="entry name" value="PHOSPHOCARRIER PROTEIN NPR"/>
    <property type="match status" value="1"/>
</dbReference>
<evidence type="ECO:0000256" key="1">
    <source>
        <dbReference type="ARBA" id="ARBA00004496"/>
    </source>
</evidence>
<dbReference type="PRINTS" id="PR00107">
    <property type="entry name" value="PHOSPHOCPHPR"/>
</dbReference>
<proteinExistence type="predicted"/>
<dbReference type="InterPro" id="IPR050399">
    <property type="entry name" value="HPr"/>
</dbReference>
<dbReference type="GO" id="GO:0005737">
    <property type="term" value="C:cytoplasm"/>
    <property type="evidence" value="ECO:0007669"/>
    <property type="project" value="UniProtKB-SubCell"/>
</dbReference>
<evidence type="ECO:0000313" key="6">
    <source>
        <dbReference type="Proteomes" id="UP000623172"/>
    </source>
</evidence>
<dbReference type="PROSITE" id="PS00589">
    <property type="entry name" value="PTS_HPR_SER"/>
    <property type="match status" value="1"/>
</dbReference>
<keyword evidence="6" id="KW-1185">Reference proteome</keyword>
<comment type="caution">
    <text evidence="5">The sequence shown here is derived from an EMBL/GenBank/DDBJ whole genome shotgun (WGS) entry which is preliminary data.</text>
</comment>
<organism evidence="5 6">
    <name type="scientific">Gehongia tenuis</name>
    <dbReference type="NCBI Taxonomy" id="2763655"/>
    <lineage>
        <taxon>Bacteria</taxon>
        <taxon>Bacillati</taxon>
        <taxon>Bacillota</taxon>
        <taxon>Clostridia</taxon>
        <taxon>Christensenellales</taxon>
        <taxon>Christensenellaceae</taxon>
        <taxon>Gehongia</taxon>
    </lineage>
</organism>
<gene>
    <name evidence="5" type="ORF">H8696_05835</name>
</gene>
<dbReference type="PANTHER" id="PTHR33705">
    <property type="entry name" value="PHOSPHOCARRIER PROTEIN HPR"/>
    <property type="match status" value="1"/>
</dbReference>
<dbReference type="GO" id="GO:0009401">
    <property type="term" value="P:phosphoenolpyruvate-dependent sugar phosphotransferase system"/>
    <property type="evidence" value="ECO:0007669"/>
    <property type="project" value="UniProtKB-KW"/>
</dbReference>
<feature type="domain" description="HPr" evidence="4">
    <location>
        <begin position="1"/>
        <end position="84"/>
    </location>
</feature>
<dbReference type="AlphaFoldDB" id="A0A926D4L4"/>
<dbReference type="Pfam" id="PF00381">
    <property type="entry name" value="PTS-HPr"/>
    <property type="match status" value="1"/>
</dbReference>
<comment type="subcellular location">
    <subcellularLocation>
        <location evidence="1">Cytoplasm</location>
    </subcellularLocation>
</comment>
<dbReference type="PROSITE" id="PS51350">
    <property type="entry name" value="PTS_HPR_DOM"/>
    <property type="match status" value="1"/>
</dbReference>
<dbReference type="EMBL" id="JACRSR010000001">
    <property type="protein sequence ID" value="MBC8531367.1"/>
    <property type="molecule type" value="Genomic_DNA"/>
</dbReference>
<keyword evidence="2" id="KW-0963">Cytoplasm</keyword>
<evidence type="ECO:0000256" key="3">
    <source>
        <dbReference type="ARBA" id="ARBA00022683"/>
    </source>
</evidence>
<evidence type="ECO:0000256" key="2">
    <source>
        <dbReference type="ARBA" id="ARBA00022490"/>
    </source>
</evidence>
<reference evidence="5" key="1">
    <citation type="submission" date="2020-08" db="EMBL/GenBank/DDBJ databases">
        <title>Genome public.</title>
        <authorList>
            <person name="Liu C."/>
            <person name="Sun Q."/>
        </authorList>
    </citation>
    <scope>NUCLEOTIDE SEQUENCE</scope>
    <source>
        <strain evidence="5">NSJ-53</strain>
    </source>
</reference>
<protein>
    <submittedName>
        <fullName evidence="5">HPr family phosphocarrier protein</fullName>
    </submittedName>
</protein>
<dbReference type="RefSeq" id="WP_249315914.1">
    <property type="nucleotide sequence ID" value="NZ_JACRSR010000001.1"/>
</dbReference>
<dbReference type="Proteomes" id="UP000623172">
    <property type="component" value="Unassembled WGS sequence"/>
</dbReference>
<accession>A0A926D4L4</accession>
<dbReference type="NCBIfam" id="TIGR01003">
    <property type="entry name" value="PTS_HPr_family"/>
    <property type="match status" value="1"/>
</dbReference>
<dbReference type="InterPro" id="IPR002114">
    <property type="entry name" value="PTS_HPr_Ser_P_site"/>
</dbReference>
<evidence type="ECO:0000313" key="5">
    <source>
        <dbReference type="EMBL" id="MBC8531367.1"/>
    </source>
</evidence>